<dbReference type="HOGENOM" id="CLU_147820_0_0_11"/>
<dbReference type="Proteomes" id="UP000004926">
    <property type="component" value="Chromosome"/>
</dbReference>
<gene>
    <name evidence="1" type="ORF">SacmaDRAFT_4657</name>
</gene>
<reference evidence="1 2" key="1">
    <citation type="journal article" date="2012" name="Stand. Genomic Sci.">
        <title>Genome sequence of the ocean sediment bacterium Saccharomonospora marina type strain (XMU15(T)).</title>
        <authorList>
            <person name="Klenk H.P."/>
            <person name="Lu M."/>
            <person name="Lucas S."/>
            <person name="Lapidus A."/>
            <person name="Copeland A."/>
            <person name="Pitluck S."/>
            <person name="Goodwin L.A."/>
            <person name="Han C."/>
            <person name="Tapia R."/>
            <person name="Brambilla E.M."/>
            <person name="Potter G."/>
            <person name="Land M."/>
            <person name="Ivanova N."/>
            <person name="Rohde M."/>
            <person name="Goker M."/>
            <person name="Detter J.C."/>
            <person name="Li W.J."/>
            <person name="Kyrpides N.C."/>
            <person name="Woyke T."/>
        </authorList>
    </citation>
    <scope>NUCLEOTIDE SEQUENCE [LARGE SCALE GENOMIC DNA]</scope>
    <source>
        <strain evidence="1 2">XMU15</strain>
    </source>
</reference>
<dbReference type="Pfam" id="PF02575">
    <property type="entry name" value="YbaB_DNA_bd"/>
    <property type="match status" value="1"/>
</dbReference>
<dbReference type="EMBL" id="CM001439">
    <property type="protein sequence ID" value="EHR52832.1"/>
    <property type="molecule type" value="Genomic_DNA"/>
</dbReference>
<accession>H5WX04</accession>
<evidence type="ECO:0000313" key="1">
    <source>
        <dbReference type="EMBL" id="EHR52832.1"/>
    </source>
</evidence>
<evidence type="ECO:0000313" key="2">
    <source>
        <dbReference type="Proteomes" id="UP000004926"/>
    </source>
</evidence>
<protein>
    <recommendedName>
        <fullName evidence="3">YbaB/EbfC DNA-binding family protein</fullName>
    </recommendedName>
</protein>
<dbReference type="SUPFAM" id="SSF82607">
    <property type="entry name" value="YbaB-like"/>
    <property type="match status" value="1"/>
</dbReference>
<dbReference type="GO" id="GO:0003677">
    <property type="term" value="F:DNA binding"/>
    <property type="evidence" value="ECO:0007669"/>
    <property type="project" value="InterPro"/>
</dbReference>
<dbReference type="AlphaFoldDB" id="H5WX04"/>
<sequence length="115" mass="12527">MDPARWLAEYRDRLERASYGARQARESLREVEATAASPRGEVAVTVNAAGALQAVKLTPLARRMEAEVLAALIVDTAREAQRLAATRMTEVMAGYLGDSPALTQITQHVPPEVVR</sequence>
<dbReference type="InterPro" id="IPR004401">
    <property type="entry name" value="YbaB/EbfC"/>
</dbReference>
<evidence type="ECO:0008006" key="3">
    <source>
        <dbReference type="Google" id="ProtNLM"/>
    </source>
</evidence>
<dbReference type="Gene3D" id="3.30.1310.10">
    <property type="entry name" value="Nucleoid-associated protein YbaB-like domain"/>
    <property type="match status" value="1"/>
</dbReference>
<dbReference type="InterPro" id="IPR036894">
    <property type="entry name" value="YbaB-like_sf"/>
</dbReference>
<dbReference type="OrthoDB" id="4762213at2"/>
<dbReference type="RefSeq" id="WP_009156210.1">
    <property type="nucleotide sequence ID" value="NZ_CM001439.1"/>
</dbReference>
<name>H5WX04_9PSEU</name>
<organism evidence="1 2">
    <name type="scientific">Saccharomonospora marina XMU15</name>
    <dbReference type="NCBI Taxonomy" id="882083"/>
    <lineage>
        <taxon>Bacteria</taxon>
        <taxon>Bacillati</taxon>
        <taxon>Actinomycetota</taxon>
        <taxon>Actinomycetes</taxon>
        <taxon>Pseudonocardiales</taxon>
        <taxon>Pseudonocardiaceae</taxon>
        <taxon>Saccharomonospora</taxon>
    </lineage>
</organism>
<dbReference type="eggNOG" id="COG0718">
    <property type="taxonomic scope" value="Bacteria"/>
</dbReference>
<dbReference type="STRING" id="882083.SacmaDRAFT_4657"/>
<proteinExistence type="predicted"/>
<keyword evidence="2" id="KW-1185">Reference proteome</keyword>